<feature type="chain" id="PRO_5011772596" evidence="1">
    <location>
        <begin position="16"/>
        <end position="815"/>
    </location>
</feature>
<dbReference type="InterPro" id="IPR008928">
    <property type="entry name" value="6-hairpin_glycosidase_sf"/>
</dbReference>
<dbReference type="Proteomes" id="UP000199361">
    <property type="component" value="Unassembled WGS sequence"/>
</dbReference>
<keyword evidence="1" id="KW-0732">Signal</keyword>
<evidence type="ECO:0000313" key="2">
    <source>
        <dbReference type="EMBL" id="SEU40544.1"/>
    </source>
</evidence>
<name>A0A1I0LKP1_9ACTN</name>
<dbReference type="SUPFAM" id="SSF48208">
    <property type="entry name" value="Six-hairpin glycosidases"/>
    <property type="match status" value="1"/>
</dbReference>
<dbReference type="STRING" id="568860.SAMN05421811_11864"/>
<protein>
    <submittedName>
        <fullName evidence="2">Uncharacterized protein</fullName>
    </submittedName>
</protein>
<feature type="signal peptide" evidence="1">
    <location>
        <begin position="1"/>
        <end position="15"/>
    </location>
</feature>
<dbReference type="EMBL" id="FOHX01000018">
    <property type="protein sequence ID" value="SEU40544.1"/>
    <property type="molecule type" value="Genomic_DNA"/>
</dbReference>
<proteinExistence type="predicted"/>
<dbReference type="InterPro" id="IPR012341">
    <property type="entry name" value="6hp_glycosidase-like_sf"/>
</dbReference>
<gene>
    <name evidence="2" type="ORF">SAMN05421811_11864</name>
</gene>
<dbReference type="Gene3D" id="1.50.10.10">
    <property type="match status" value="1"/>
</dbReference>
<sequence>MVAALLLAPATPALAAEPPPPLADRQTWPTLSQEYVDGVRQALAARTDLWGEHLIAKPEGPTYDNVKDYLVPIATGGVATGETGNGANGVSDTGYHYLPLTLPQGDTAETQSPAEPSGNHYALHTADGSGITADWHTPCDAAPWTGDYSEAYKARCGDFRRTRFFVGGERFGSDLGRLTPATLQDGYLPILRVGYRDAAGVTYTQESFAARAPETPSLVSYVKITATGTKTARSATLRVHLEDPKNPALTLNGRKVAAGNAVHLLTDGSPTLSGADLTYELDLARGPRTVTLAVLNNPAEVRGNGASVLAPGSYAKARDSVAAYWKRKLAQGARISVPEEYATRALRNLLIQNLTMGWRYSIGNFYEQQYVPEMVDTVSALGEFGFGDDYRANLQTLLTMTKEGGPAYPVMYRNWEQGSKLLAAARYYRLTGDRAFVERNLDALRGYLDDYVRQTAADPNGILEKQRCCEDNWNEGYWTHAQLVSWWGWRDLLQVFRSLGRDDLAAAYGPAYDRFTGKLREVIDRSKVELPDGSLFVPRELLSGVQPYDTITETRDSSYWNLLAHYGFASGFFTGEESAKLLKYVHTHGGTFLGMVRFNYTGQAIGDCNPGGLAGYEGTGVDQVYGYQYNRFLAINDQPDRQVLAFYGQLAHGFSRDTFTVGEGANIDPCPGTFYRGTWLSPLSANNAAYLKNLREMLVHEEGDETGSPTGLDLAFATPRGWLADGERVAVAGLPTAFGEVGYTLTSRLARGEVTGEVSLPSGLGDAAVKLRLRVPAGHRLVGASAAGRPLPVSGDTVELTGLRGKVTVKATFSG</sequence>
<dbReference type="GO" id="GO:0005975">
    <property type="term" value="P:carbohydrate metabolic process"/>
    <property type="evidence" value="ECO:0007669"/>
    <property type="project" value="InterPro"/>
</dbReference>
<accession>A0A1I0LKP1</accession>
<keyword evidence="3" id="KW-1185">Reference proteome</keyword>
<organism evidence="2 3">
    <name type="scientific">Nonomuraea wenchangensis</name>
    <dbReference type="NCBI Taxonomy" id="568860"/>
    <lineage>
        <taxon>Bacteria</taxon>
        <taxon>Bacillati</taxon>
        <taxon>Actinomycetota</taxon>
        <taxon>Actinomycetes</taxon>
        <taxon>Streptosporangiales</taxon>
        <taxon>Streptosporangiaceae</taxon>
        <taxon>Nonomuraea</taxon>
    </lineage>
</organism>
<dbReference type="AlphaFoldDB" id="A0A1I0LKP1"/>
<evidence type="ECO:0000256" key="1">
    <source>
        <dbReference type="SAM" id="SignalP"/>
    </source>
</evidence>
<evidence type="ECO:0000313" key="3">
    <source>
        <dbReference type="Proteomes" id="UP000199361"/>
    </source>
</evidence>
<reference evidence="2 3" key="1">
    <citation type="submission" date="2016-10" db="EMBL/GenBank/DDBJ databases">
        <authorList>
            <person name="de Groot N.N."/>
        </authorList>
    </citation>
    <scope>NUCLEOTIDE SEQUENCE [LARGE SCALE GENOMIC DNA]</scope>
    <source>
        <strain evidence="2 3">CGMCC 4.5598</strain>
    </source>
</reference>